<dbReference type="EMBL" id="PQCO01000154">
    <property type="protein sequence ID" value="PUE03605.1"/>
    <property type="molecule type" value="Genomic_DNA"/>
</dbReference>
<dbReference type="InterPro" id="IPR008622">
    <property type="entry name" value="FliT"/>
</dbReference>
<reference evidence="8 10" key="1">
    <citation type="submission" date="2017-02" db="EMBL/GenBank/DDBJ databases">
        <title>Novel co-symbiosis in the unique lucinid bivalve Phacoides pectinatus.</title>
        <authorList>
            <person name="Lim S.J."/>
            <person name="Davis B.G."/>
            <person name="Gill D.E."/>
            <person name="Engel A.S."/>
            <person name="Anderson L.C."/>
            <person name="Campbell B.J."/>
        </authorList>
    </citation>
    <scope>NUCLEOTIDE SEQUENCE [LARGE SCALE GENOMIC DNA]</scope>
    <source>
        <strain evidence="8">LUC13016_P6</strain>
    </source>
</reference>
<evidence type="ECO:0000313" key="8">
    <source>
        <dbReference type="EMBL" id="OQX34975.1"/>
    </source>
</evidence>
<dbReference type="PROSITE" id="PS50017">
    <property type="entry name" value="DEATH_DOMAIN"/>
    <property type="match status" value="1"/>
</dbReference>
<keyword evidence="3" id="KW-1005">Bacterial flagellum biogenesis</keyword>
<dbReference type="Gene3D" id="1.20.58.380">
    <property type="entry name" value="Flagellar protein flit"/>
    <property type="match status" value="1"/>
</dbReference>
<keyword evidence="6" id="KW-0175">Coiled coil</keyword>
<keyword evidence="10" id="KW-1185">Reference proteome</keyword>
<evidence type="ECO:0000256" key="2">
    <source>
        <dbReference type="ARBA" id="ARBA00022490"/>
    </source>
</evidence>
<dbReference type="InterPro" id="IPR000488">
    <property type="entry name" value="Death_dom"/>
</dbReference>
<name>A0A657PN97_9GAMM</name>
<evidence type="ECO:0000256" key="1">
    <source>
        <dbReference type="ARBA" id="ARBA00004514"/>
    </source>
</evidence>
<accession>A0A657PN97</accession>
<dbReference type="Proteomes" id="UP000243361">
    <property type="component" value="Unassembled WGS sequence"/>
</dbReference>
<comment type="subcellular location">
    <subcellularLocation>
        <location evidence="1">Cytoplasm</location>
        <location evidence="1">Cytosol</location>
    </subcellularLocation>
</comment>
<keyword evidence="4" id="KW-0143">Chaperone</keyword>
<proteinExistence type="predicted"/>
<comment type="caution">
    <text evidence="8">The sequence shown here is derived from an EMBL/GenBank/DDBJ whole genome shotgun (WGS) entry which is preliminary data.</text>
</comment>
<evidence type="ECO:0000313" key="11">
    <source>
        <dbReference type="Proteomes" id="UP000250928"/>
    </source>
</evidence>
<feature type="coiled-coil region" evidence="6">
    <location>
        <begin position="57"/>
        <end position="84"/>
    </location>
</feature>
<evidence type="ECO:0000256" key="6">
    <source>
        <dbReference type="SAM" id="Coils"/>
    </source>
</evidence>
<dbReference type="EMBL" id="MUIE01000194">
    <property type="protein sequence ID" value="OQX34975.1"/>
    <property type="molecule type" value="Genomic_DNA"/>
</dbReference>
<reference evidence="9 11" key="2">
    <citation type="submission" date="2018-01" db="EMBL/GenBank/DDBJ databases">
        <title>Novel co-symbiosis in the lucinid bivalve Phacoides pectinatus.</title>
        <authorList>
            <person name="Lim S.J."/>
            <person name="Davis B.G."/>
            <person name="Gill D.E."/>
            <person name="Engel A.S."/>
            <person name="Anderson L.C."/>
            <person name="Campbell B.J."/>
        </authorList>
    </citation>
    <scope>NUCLEOTIDE SEQUENCE [LARGE SCALE GENOMIC DNA]</scope>
    <source>
        <strain evidence="9">N3_P5</strain>
    </source>
</reference>
<dbReference type="Proteomes" id="UP000250928">
    <property type="component" value="Unassembled WGS sequence"/>
</dbReference>
<evidence type="ECO:0000313" key="9">
    <source>
        <dbReference type="EMBL" id="PUE03605.1"/>
    </source>
</evidence>
<evidence type="ECO:0000256" key="5">
    <source>
        <dbReference type="ARBA" id="ARBA00093797"/>
    </source>
</evidence>
<evidence type="ECO:0000256" key="3">
    <source>
        <dbReference type="ARBA" id="ARBA00022795"/>
    </source>
</evidence>
<gene>
    <name evidence="8" type="ORF">B0D84_02900</name>
    <name evidence="9" type="ORF">C3L24_04400</name>
</gene>
<dbReference type="AlphaFoldDB" id="A0A657PN97"/>
<feature type="domain" description="Death" evidence="7">
    <location>
        <begin position="8"/>
        <end position="66"/>
    </location>
</feature>
<evidence type="ECO:0000256" key="4">
    <source>
        <dbReference type="ARBA" id="ARBA00023186"/>
    </source>
</evidence>
<keyword evidence="2" id="KW-0963">Cytoplasm</keyword>
<organism evidence="8 10">
    <name type="scientific">Candidatus Sedimenticola endophacoides</name>
    <dbReference type="NCBI Taxonomy" id="2548426"/>
    <lineage>
        <taxon>Bacteria</taxon>
        <taxon>Pseudomonadati</taxon>
        <taxon>Pseudomonadota</taxon>
        <taxon>Gammaproteobacteria</taxon>
        <taxon>Chromatiales</taxon>
        <taxon>Sedimenticolaceae</taxon>
        <taxon>Sedimenticola</taxon>
    </lineage>
</organism>
<sequence length="103" mass="12098">MPVIGPYLGESLEITRQLLEQVRLEHWDEVARLQEECLERLRLWEARERGRHDPQAEEQALREIHRLNQEMTALSREARGLLRQGLLDLRKGLRGADAYSKCP</sequence>
<evidence type="ECO:0000259" key="7">
    <source>
        <dbReference type="PROSITE" id="PS50017"/>
    </source>
</evidence>
<dbReference type="Pfam" id="PF05400">
    <property type="entry name" value="FliT"/>
    <property type="match status" value="1"/>
</dbReference>
<dbReference type="GO" id="GO:0007165">
    <property type="term" value="P:signal transduction"/>
    <property type="evidence" value="ECO:0007669"/>
    <property type="project" value="InterPro"/>
</dbReference>
<protein>
    <recommendedName>
        <fullName evidence="5">Flagellar protein FliT</fullName>
    </recommendedName>
</protein>
<evidence type="ECO:0000313" key="10">
    <source>
        <dbReference type="Proteomes" id="UP000243361"/>
    </source>
</evidence>